<dbReference type="Proteomes" id="UP001285354">
    <property type="component" value="Unassembled WGS sequence"/>
</dbReference>
<dbReference type="AlphaFoldDB" id="A0AAD9WHQ5"/>
<feature type="compositionally biased region" description="Low complexity" evidence="1">
    <location>
        <begin position="303"/>
        <end position="312"/>
    </location>
</feature>
<evidence type="ECO:0000313" key="3">
    <source>
        <dbReference type="Proteomes" id="UP001285354"/>
    </source>
</evidence>
<feature type="compositionally biased region" description="Polar residues" evidence="1">
    <location>
        <begin position="327"/>
        <end position="340"/>
    </location>
</feature>
<feature type="compositionally biased region" description="Basic and acidic residues" evidence="1">
    <location>
        <begin position="232"/>
        <end position="257"/>
    </location>
</feature>
<keyword evidence="3" id="KW-1185">Reference proteome</keyword>
<accession>A0AAD9WHQ5</accession>
<protein>
    <submittedName>
        <fullName evidence="2">Uncharacterized protein</fullName>
    </submittedName>
</protein>
<dbReference type="EMBL" id="JAUBYV010000001">
    <property type="protein sequence ID" value="KAK2630166.1"/>
    <property type="molecule type" value="Genomic_DNA"/>
</dbReference>
<feature type="compositionally biased region" description="Basic and acidic residues" evidence="1">
    <location>
        <begin position="159"/>
        <end position="170"/>
    </location>
</feature>
<gene>
    <name evidence="2" type="ORF">QTJ16_000986</name>
</gene>
<evidence type="ECO:0000256" key="1">
    <source>
        <dbReference type="SAM" id="MobiDB-lite"/>
    </source>
</evidence>
<proteinExistence type="predicted"/>
<organism evidence="2 3">
    <name type="scientific">Diplocarpon rosae</name>
    <dbReference type="NCBI Taxonomy" id="946125"/>
    <lineage>
        <taxon>Eukaryota</taxon>
        <taxon>Fungi</taxon>
        <taxon>Dikarya</taxon>
        <taxon>Ascomycota</taxon>
        <taxon>Pezizomycotina</taxon>
        <taxon>Leotiomycetes</taxon>
        <taxon>Helotiales</taxon>
        <taxon>Drepanopezizaceae</taxon>
        <taxon>Diplocarpon</taxon>
    </lineage>
</organism>
<feature type="region of interest" description="Disordered" evidence="1">
    <location>
        <begin position="361"/>
        <end position="391"/>
    </location>
</feature>
<evidence type="ECO:0000313" key="2">
    <source>
        <dbReference type="EMBL" id="KAK2630166.1"/>
    </source>
</evidence>
<sequence>MLTPPPSAPSRGRSQESKVLCSPHSSISLAEGQSPAPALIVGTDSPALRNEAVKPPVAIARRPVGVGAGVKPSWPARTTSIASGSSTNSVPASYLSRSMSDNSTKYSFGGSDSEVGPAHTLPSDNKDNQNQEAGEKPQQANRSPSNSISSLNNSPQRTEIWRRRSTRSDKSCTFSDLKLTKSNGSTASPPRGQEQSSERSQLSRSTSRKPVPFQANRPAPPQPEFMGSKASKLRERVSRGSVKDELPARHASPRPDPRPPTPIYLKTDNQKPPTPHVFSPDSPFTPPDDEPPIVPQKSESREQSQSQDSGSDATIVAPTLGPAATLGSLSKENFNPSYQNDSRHTSDTLDIASQPASIPYSQLQKPQATMRILSPDPSPTSPPLRTLSSPTSHAQYFPTIQSPAPRGFIFPGPELDIVHFDCYQDHKLMRKTNNYNCPMACMICKRKDTELRWRCMWCYVSACAPCMKVLHESGKDLRLCLERVGKQNSIEPTSQMHSVE</sequence>
<feature type="compositionally biased region" description="Low complexity" evidence="1">
    <location>
        <begin position="193"/>
        <end position="205"/>
    </location>
</feature>
<feature type="compositionally biased region" description="Low complexity" evidence="1">
    <location>
        <begin position="141"/>
        <end position="154"/>
    </location>
</feature>
<reference evidence="2" key="1">
    <citation type="submission" date="2023-06" db="EMBL/GenBank/DDBJ databases">
        <title>Draft genome of Marssonina rosae.</title>
        <authorList>
            <person name="Cheng Q."/>
        </authorList>
    </citation>
    <scope>NUCLEOTIDE SEQUENCE</scope>
    <source>
        <strain evidence="2">R4</strain>
    </source>
</reference>
<feature type="region of interest" description="Disordered" evidence="1">
    <location>
        <begin position="1"/>
        <end position="346"/>
    </location>
</feature>
<feature type="compositionally biased region" description="Polar residues" evidence="1">
    <location>
        <begin position="76"/>
        <end position="106"/>
    </location>
</feature>
<feature type="compositionally biased region" description="Basic and acidic residues" evidence="1">
    <location>
        <begin position="124"/>
        <end position="135"/>
    </location>
</feature>
<comment type="caution">
    <text evidence="2">The sequence shown here is derived from an EMBL/GenBank/DDBJ whole genome shotgun (WGS) entry which is preliminary data.</text>
</comment>
<name>A0AAD9WHQ5_9HELO</name>